<feature type="domain" description="Glycosyl transferase family 1" evidence="1">
    <location>
        <begin position="205"/>
        <end position="365"/>
    </location>
</feature>
<name>A0ABQ3HF65_9NEIS</name>
<gene>
    <name evidence="3" type="ORF">GCM10011419_29300</name>
</gene>
<organism evidence="3 4">
    <name type="scientific">Vogesella fluminis</name>
    <dbReference type="NCBI Taxonomy" id="1069161"/>
    <lineage>
        <taxon>Bacteria</taxon>
        <taxon>Pseudomonadati</taxon>
        <taxon>Pseudomonadota</taxon>
        <taxon>Betaproteobacteria</taxon>
        <taxon>Neisseriales</taxon>
        <taxon>Chromobacteriaceae</taxon>
        <taxon>Vogesella</taxon>
    </lineage>
</organism>
<keyword evidence="4" id="KW-1185">Reference proteome</keyword>
<dbReference type="Pfam" id="PF13439">
    <property type="entry name" value="Glyco_transf_4"/>
    <property type="match status" value="1"/>
</dbReference>
<protein>
    <recommendedName>
        <fullName evidence="5">Glycosyl transferase family 1</fullName>
    </recommendedName>
</protein>
<evidence type="ECO:0000313" key="3">
    <source>
        <dbReference type="EMBL" id="GHD82168.1"/>
    </source>
</evidence>
<dbReference type="InterPro" id="IPR050194">
    <property type="entry name" value="Glycosyltransferase_grp1"/>
</dbReference>
<dbReference type="InterPro" id="IPR001296">
    <property type="entry name" value="Glyco_trans_1"/>
</dbReference>
<evidence type="ECO:0000259" key="2">
    <source>
        <dbReference type="Pfam" id="PF13439"/>
    </source>
</evidence>
<dbReference type="InterPro" id="IPR028098">
    <property type="entry name" value="Glyco_trans_4-like_N"/>
</dbReference>
<dbReference type="SUPFAM" id="SSF53756">
    <property type="entry name" value="UDP-Glycosyltransferase/glycogen phosphorylase"/>
    <property type="match status" value="1"/>
</dbReference>
<accession>A0ABQ3HF65</accession>
<dbReference type="Proteomes" id="UP000662678">
    <property type="component" value="Unassembled WGS sequence"/>
</dbReference>
<dbReference type="PANTHER" id="PTHR45947">
    <property type="entry name" value="SULFOQUINOVOSYL TRANSFERASE SQD2"/>
    <property type="match status" value="1"/>
</dbReference>
<comment type="caution">
    <text evidence="3">The sequence shown here is derived from an EMBL/GenBank/DDBJ whole genome shotgun (WGS) entry which is preliminary data.</text>
</comment>
<evidence type="ECO:0000313" key="4">
    <source>
        <dbReference type="Proteomes" id="UP000662678"/>
    </source>
</evidence>
<reference evidence="4" key="1">
    <citation type="journal article" date="2019" name="Int. J. Syst. Evol. Microbiol.">
        <title>The Global Catalogue of Microorganisms (GCM) 10K type strain sequencing project: providing services to taxonomists for standard genome sequencing and annotation.</title>
        <authorList>
            <consortium name="The Broad Institute Genomics Platform"/>
            <consortium name="The Broad Institute Genome Sequencing Center for Infectious Disease"/>
            <person name="Wu L."/>
            <person name="Ma J."/>
        </authorList>
    </citation>
    <scope>NUCLEOTIDE SEQUENCE [LARGE SCALE GENOMIC DNA]</scope>
    <source>
        <strain evidence="4">KCTC 23713</strain>
    </source>
</reference>
<dbReference type="Pfam" id="PF00534">
    <property type="entry name" value="Glycos_transf_1"/>
    <property type="match status" value="1"/>
</dbReference>
<dbReference type="Gene3D" id="3.40.50.2000">
    <property type="entry name" value="Glycogen Phosphorylase B"/>
    <property type="match status" value="2"/>
</dbReference>
<proteinExistence type="predicted"/>
<dbReference type="EMBL" id="BMYP01000072">
    <property type="protein sequence ID" value="GHD82168.1"/>
    <property type="molecule type" value="Genomic_DNA"/>
</dbReference>
<feature type="domain" description="Glycosyltransferase subfamily 4-like N-terminal" evidence="2">
    <location>
        <begin position="28"/>
        <end position="204"/>
    </location>
</feature>
<dbReference type="RefSeq" id="WP_386122425.1">
    <property type="nucleotide sequence ID" value="NZ_JBHUKB010000001.1"/>
</dbReference>
<dbReference type="PANTHER" id="PTHR45947:SF3">
    <property type="entry name" value="SULFOQUINOVOSYL TRANSFERASE SQD2"/>
    <property type="match status" value="1"/>
</dbReference>
<evidence type="ECO:0000259" key="1">
    <source>
        <dbReference type="Pfam" id="PF00534"/>
    </source>
</evidence>
<evidence type="ECO:0008006" key="5">
    <source>
        <dbReference type="Google" id="ProtNLM"/>
    </source>
</evidence>
<sequence>MIPEMPNDKVSGVPSIAIVCDWLESYAGAERVIEEIINCFPQAEILAVVDFVAEKDRGFLKGKSVKTTFIQKLPFARKFYRHYLPLMPIAIEQLDLNKYDIVISSSHAVAKGIITGPDQLHVSYIHSPLRYAWDMQNEYLEQSGTGSGIKSWFIRYLLHRIRIWDVTSAQRVDYIIANSNFIAKRIKKFYNRQADVIYPPVDISTFKQGTNQRKNYFITVSRLVGYKKIDLIIDAFRNLPEDDIIIIGDGPEKEKLKENLPENVKLLGFQPQEKIISLLQEAKAFIFAAREDFGISPVEAQACGTPVIAFNAGGTLETIIDIRAENPTGILFGAQDKESIINAIQVFKKNSERIKPENCRTQAEKFSSAVFRKNMKNHIEKSWKTHIEN</sequence>